<sequence length="146" mass="16885">MSLEIIIILGVLLFLFGSISYAIPSKKSQEISKFRMEALKFGAKINIYTKADKVFKSDDFSLVNYVIKNHSSIKDAHFIRDKKEFILYSPLKLKYEDNFLELISKLNNISEDVIEVAFIGSQISFLWKEKTDITELKKISTELNHI</sequence>
<gene>
    <name evidence="1" type="ORF">NT02SARS_0781</name>
</gene>
<reference evidence="1 2" key="1">
    <citation type="journal article" date="2012" name="ISME J.">
        <title>Genomic insights to SAR86, an abundant and uncultivated marine bacterial lineage.</title>
        <authorList>
            <person name="Dupont C.L."/>
            <person name="Rusch D.B."/>
            <person name="Yooseph S."/>
            <person name="Lombardo M.J."/>
            <person name="Richter R.A."/>
            <person name="Valas R."/>
            <person name="Novotny M."/>
            <person name="Yee-Greenbaum J."/>
            <person name="Selengut J.D."/>
            <person name="Haft D.H."/>
            <person name="Halpern A.L."/>
            <person name="Lasken R.S."/>
            <person name="Nealson K."/>
            <person name="Friedman R."/>
            <person name="Venter J.C."/>
        </authorList>
    </citation>
    <scope>NUCLEOTIDE SEQUENCE [LARGE SCALE GENOMIC DNA]</scope>
</reference>
<name>J4KSM8_9GAMM</name>
<dbReference type="HOGENOM" id="CLU_1785554_0_0_6"/>
<dbReference type="AlphaFoldDB" id="J4KSM8"/>
<dbReference type="Proteomes" id="UP000010116">
    <property type="component" value="Unassembled WGS sequence"/>
</dbReference>
<evidence type="ECO:0000313" key="2">
    <source>
        <dbReference type="Proteomes" id="UP000010116"/>
    </source>
</evidence>
<evidence type="ECO:0000313" key="1">
    <source>
        <dbReference type="EMBL" id="EJP72979.1"/>
    </source>
</evidence>
<organism evidence="1 2">
    <name type="scientific">SAR86 cluster bacterium SAR86B</name>
    <dbReference type="NCBI Taxonomy" id="1123867"/>
    <lineage>
        <taxon>Bacteria</taxon>
        <taxon>Pseudomonadati</taxon>
        <taxon>Pseudomonadota</taxon>
        <taxon>Gammaproteobacteria</taxon>
        <taxon>SAR86 cluster</taxon>
    </lineage>
</organism>
<accession>J4KSM8</accession>
<protein>
    <submittedName>
        <fullName evidence="1">Uncharacterized protein</fullName>
    </submittedName>
</protein>
<proteinExistence type="predicted"/>
<dbReference type="EMBL" id="JH611185">
    <property type="protein sequence ID" value="EJP72979.1"/>
    <property type="molecule type" value="Genomic_DNA"/>
</dbReference>